<dbReference type="PANTHER" id="PTHR35336:SF5">
    <property type="entry name" value="ADENOSYLCOBINAMIDE AMIDOHYDROLASE"/>
    <property type="match status" value="1"/>
</dbReference>
<reference evidence="2 3" key="1">
    <citation type="submission" date="2017-11" db="EMBL/GenBank/DDBJ databases">
        <title>Evolution of Phototrophy in the Chloroflexi Phylum Driven by Horizontal Gene Transfer.</title>
        <authorList>
            <person name="Ward L.M."/>
            <person name="Hemp J."/>
            <person name="Shih P.M."/>
            <person name="Mcglynn S.E."/>
            <person name="Fischer W."/>
        </authorList>
    </citation>
    <scope>NUCLEOTIDE SEQUENCE [LARGE SCALE GENOMIC DNA]</scope>
    <source>
        <strain evidence="2">JP3_7</strain>
    </source>
</reference>
<evidence type="ECO:0000313" key="3">
    <source>
        <dbReference type="Proteomes" id="UP000230790"/>
    </source>
</evidence>
<proteinExistence type="predicted"/>
<feature type="compositionally biased region" description="Basic residues" evidence="1">
    <location>
        <begin position="1"/>
        <end position="11"/>
    </location>
</feature>
<evidence type="ECO:0000256" key="1">
    <source>
        <dbReference type="SAM" id="MobiDB-lite"/>
    </source>
</evidence>
<sequence length="258" mass="27195">MVERRPIRRSPMKPMKTSRDRETVEPPIGLMPGVRLYRLPTALHVESEHALSCLSSAVLGGGLLRTHHILNLGVPADYQCGNHLADLQHAARQRNIIDPFVGMLTAARVADAQVVVERDDVATVAAIVTLGISHPTAAGVSQSARRAGPGTINTIVLVDGKLSPAAQVNAVITATEAKSLVMAECSVRTPEGHLASGTGSDALVVASTERGAHFEYGGPISHVGAMIGRAVRAATLNAVFVWHARRQTAQTEHIATSG</sequence>
<evidence type="ECO:0000313" key="2">
    <source>
        <dbReference type="EMBL" id="PJF46682.1"/>
    </source>
</evidence>
<dbReference type="Proteomes" id="UP000230790">
    <property type="component" value="Unassembled WGS sequence"/>
</dbReference>
<protein>
    <recommendedName>
        <fullName evidence="4">Adenosylcobinamide amidohydrolase</fullName>
    </recommendedName>
</protein>
<accession>A0A2M8QA78</accession>
<dbReference type="Pfam" id="PF01955">
    <property type="entry name" value="CbiZ"/>
    <property type="match status" value="1"/>
</dbReference>
<comment type="caution">
    <text evidence="2">The sequence shown here is derived from an EMBL/GenBank/DDBJ whole genome shotgun (WGS) entry which is preliminary data.</text>
</comment>
<gene>
    <name evidence="2" type="ORF">CUN48_12565</name>
</gene>
<dbReference type="InterPro" id="IPR052209">
    <property type="entry name" value="CbiZ"/>
</dbReference>
<evidence type="ECO:0008006" key="4">
    <source>
        <dbReference type="Google" id="ProtNLM"/>
    </source>
</evidence>
<dbReference type="InterPro" id="IPR002808">
    <property type="entry name" value="AdoCbi_amidolase"/>
</dbReference>
<dbReference type="EMBL" id="PGTN01000110">
    <property type="protein sequence ID" value="PJF46682.1"/>
    <property type="molecule type" value="Genomic_DNA"/>
</dbReference>
<organism evidence="2 3">
    <name type="scientific">Candidatus Thermofonsia Clade 3 bacterium</name>
    <dbReference type="NCBI Taxonomy" id="2364212"/>
    <lineage>
        <taxon>Bacteria</taxon>
        <taxon>Bacillati</taxon>
        <taxon>Chloroflexota</taxon>
        <taxon>Candidatus Thermofontia</taxon>
        <taxon>Candidatus Thermofonsia Clade 3</taxon>
    </lineage>
</organism>
<dbReference type="PANTHER" id="PTHR35336">
    <property type="entry name" value="ADENOSYLCOBINAMIDE AMIDOHYDROLASE"/>
    <property type="match status" value="1"/>
</dbReference>
<dbReference type="AlphaFoldDB" id="A0A2M8QA78"/>
<feature type="region of interest" description="Disordered" evidence="1">
    <location>
        <begin position="1"/>
        <end position="25"/>
    </location>
</feature>
<name>A0A2M8QA78_9CHLR</name>